<name>A0ABN8HWK7_9NEOP</name>
<evidence type="ECO:0000256" key="1">
    <source>
        <dbReference type="SAM" id="Phobius"/>
    </source>
</evidence>
<protein>
    <submittedName>
        <fullName evidence="2">Uncharacterized protein</fullName>
    </submittedName>
</protein>
<feature type="transmembrane region" description="Helical" evidence="1">
    <location>
        <begin position="28"/>
        <end position="47"/>
    </location>
</feature>
<keyword evidence="1" id="KW-0472">Membrane</keyword>
<keyword evidence="3" id="KW-1185">Reference proteome</keyword>
<keyword evidence="1" id="KW-1133">Transmembrane helix</keyword>
<sequence length="131" mass="14880">MHPRMISATKTKAKTITPNRLTVLRHGGIYGAPLMIALGIQYMKAALQRPHKKSSGNRKAPWEHRPTSSRPIVTFACRLPQTMQRGVTCNLPGYRLASGRRGACAGTSIRRRPPLLQRARKLRRNRQTRWM</sequence>
<evidence type="ECO:0000313" key="3">
    <source>
        <dbReference type="Proteomes" id="UP000837857"/>
    </source>
</evidence>
<reference evidence="2" key="1">
    <citation type="submission" date="2022-03" db="EMBL/GenBank/DDBJ databases">
        <authorList>
            <person name="Martin H S."/>
        </authorList>
    </citation>
    <scope>NUCLEOTIDE SEQUENCE</scope>
</reference>
<dbReference type="Proteomes" id="UP000837857">
    <property type="component" value="Chromosome 13"/>
</dbReference>
<feature type="non-terminal residue" evidence="2">
    <location>
        <position position="1"/>
    </location>
</feature>
<keyword evidence="1" id="KW-0812">Transmembrane</keyword>
<gene>
    <name evidence="2" type="ORF">IPOD504_LOCUS2990</name>
</gene>
<organism evidence="2 3">
    <name type="scientific">Iphiclides podalirius</name>
    <name type="common">scarce swallowtail</name>
    <dbReference type="NCBI Taxonomy" id="110791"/>
    <lineage>
        <taxon>Eukaryota</taxon>
        <taxon>Metazoa</taxon>
        <taxon>Ecdysozoa</taxon>
        <taxon>Arthropoda</taxon>
        <taxon>Hexapoda</taxon>
        <taxon>Insecta</taxon>
        <taxon>Pterygota</taxon>
        <taxon>Neoptera</taxon>
        <taxon>Endopterygota</taxon>
        <taxon>Lepidoptera</taxon>
        <taxon>Glossata</taxon>
        <taxon>Ditrysia</taxon>
        <taxon>Papilionoidea</taxon>
        <taxon>Papilionidae</taxon>
        <taxon>Papilioninae</taxon>
        <taxon>Iphiclides</taxon>
    </lineage>
</organism>
<proteinExistence type="predicted"/>
<dbReference type="EMBL" id="OW152825">
    <property type="protein sequence ID" value="CAH2041210.1"/>
    <property type="molecule type" value="Genomic_DNA"/>
</dbReference>
<accession>A0ABN8HWK7</accession>
<evidence type="ECO:0000313" key="2">
    <source>
        <dbReference type="EMBL" id="CAH2041210.1"/>
    </source>
</evidence>